<comment type="caution">
    <text evidence="3">The sequence shown here is derived from an EMBL/GenBank/DDBJ whole genome shotgun (WGS) entry which is preliminary data.</text>
</comment>
<dbReference type="InterPro" id="IPR006311">
    <property type="entry name" value="TAT_signal"/>
</dbReference>
<keyword evidence="1" id="KW-0597">Phosphoprotein</keyword>
<reference evidence="3 4" key="1">
    <citation type="submission" date="2018-06" db="EMBL/GenBank/DDBJ databases">
        <title>Combined omics and stable isotope probing to characterize newly discovered Mariana Back-Arc vent microbial communities.</title>
        <authorList>
            <person name="Trembath-Reichert E."/>
            <person name="Huber J.A."/>
        </authorList>
    </citation>
    <scope>NUCLEOTIDE SEQUENCE [LARGE SCALE GENOMIC DNA]</scope>
    <source>
        <strain evidence="3">MAG 63_2</strain>
    </source>
</reference>
<evidence type="ECO:0000256" key="1">
    <source>
        <dbReference type="PROSITE-ProRule" id="PRU00169"/>
    </source>
</evidence>
<evidence type="ECO:0000313" key="4">
    <source>
        <dbReference type="Proteomes" id="UP000286732"/>
    </source>
</evidence>
<evidence type="ECO:0000259" key="2">
    <source>
        <dbReference type="PROSITE" id="PS50110"/>
    </source>
</evidence>
<name>A0A432GIC4_9DELT</name>
<sequence length="136" mass="15106">MKKQSFNRRTFIKTSTFAGAGLALGFTFVPLVNSARESARKASVTPPLIYVVDDDQEFNEMVIQLLETCFYRVKVFDSLQAFKHAIIELNEKPDLALLDLDFPESRIAGAEVLAEINAALSTPLLAVCMSQHDDLP</sequence>
<dbReference type="NCBIfam" id="TIGR01409">
    <property type="entry name" value="TAT_signal_seq"/>
    <property type="match status" value="1"/>
</dbReference>
<dbReference type="Proteomes" id="UP000286732">
    <property type="component" value="Unassembled WGS sequence"/>
</dbReference>
<dbReference type="Pfam" id="PF00072">
    <property type="entry name" value="Response_reg"/>
    <property type="match status" value="1"/>
</dbReference>
<dbReference type="EMBL" id="QNZM01000013">
    <property type="protein sequence ID" value="RTZ82896.1"/>
    <property type="molecule type" value="Genomic_DNA"/>
</dbReference>
<feature type="domain" description="Response regulatory" evidence="2">
    <location>
        <begin position="48"/>
        <end position="136"/>
    </location>
</feature>
<gene>
    <name evidence="3" type="ORF">DSY98_00340</name>
</gene>
<dbReference type="AlphaFoldDB" id="A0A432GIC4"/>
<organism evidence="3 4">
    <name type="scientific">SAR324 cluster bacterium</name>
    <dbReference type="NCBI Taxonomy" id="2024889"/>
    <lineage>
        <taxon>Bacteria</taxon>
        <taxon>Deltaproteobacteria</taxon>
        <taxon>SAR324 cluster</taxon>
    </lineage>
</organism>
<dbReference type="InterPro" id="IPR001789">
    <property type="entry name" value="Sig_transdc_resp-reg_receiver"/>
</dbReference>
<proteinExistence type="predicted"/>
<dbReference type="GO" id="GO:0000160">
    <property type="term" value="P:phosphorelay signal transduction system"/>
    <property type="evidence" value="ECO:0007669"/>
    <property type="project" value="InterPro"/>
</dbReference>
<evidence type="ECO:0000313" key="3">
    <source>
        <dbReference type="EMBL" id="RTZ82896.1"/>
    </source>
</evidence>
<dbReference type="InterPro" id="IPR011006">
    <property type="entry name" value="CheY-like_superfamily"/>
</dbReference>
<protein>
    <recommendedName>
        <fullName evidence="2">Response regulatory domain-containing protein</fullName>
    </recommendedName>
</protein>
<feature type="modified residue" description="4-aspartylphosphate" evidence="1">
    <location>
        <position position="99"/>
    </location>
</feature>
<accession>A0A432GIC4</accession>
<dbReference type="Gene3D" id="3.40.50.2300">
    <property type="match status" value="1"/>
</dbReference>
<dbReference type="CDD" id="cd00156">
    <property type="entry name" value="REC"/>
    <property type="match status" value="1"/>
</dbReference>
<dbReference type="PROSITE" id="PS50110">
    <property type="entry name" value="RESPONSE_REGULATORY"/>
    <property type="match status" value="1"/>
</dbReference>
<dbReference type="SUPFAM" id="SSF52172">
    <property type="entry name" value="CheY-like"/>
    <property type="match status" value="1"/>
</dbReference>
<feature type="non-terminal residue" evidence="3">
    <location>
        <position position="136"/>
    </location>
</feature>
<dbReference type="PROSITE" id="PS51318">
    <property type="entry name" value="TAT"/>
    <property type="match status" value="1"/>
</dbReference>
<dbReference type="InterPro" id="IPR019546">
    <property type="entry name" value="TAT_signal_bac_arc"/>
</dbReference>